<dbReference type="Proteomes" id="UP000319335">
    <property type="component" value="Unassembled WGS sequence"/>
</dbReference>
<name>A0A7Z8KQ62_9EURY</name>
<dbReference type="EMBL" id="VIAQ01000012">
    <property type="protein sequence ID" value="TQD26102.1"/>
    <property type="molecule type" value="Genomic_DNA"/>
</dbReference>
<dbReference type="AlphaFoldDB" id="A0A7Z8KQ62"/>
<dbReference type="RefSeq" id="WP_154809138.1">
    <property type="nucleotide sequence ID" value="NZ_VIAQ01000012.1"/>
</dbReference>
<dbReference type="OrthoDB" id="375546at2157"/>
<sequence length="130" mass="15884">MTADELTELVNQNPYKKHKVTRSAVYKILHRYSRYYEETKRRRRGYLILKKEIPRKKGQRGRPQIMYKLSSRLLKRVDRHAGRWKMGLPINQHVNKGKKFRMTQEYSRRAARIRINLKKGEYELYTYLLV</sequence>
<organism evidence="1 2">
    <name type="scientific">Methanolobus vulcani</name>
    <dbReference type="NCBI Taxonomy" id="38026"/>
    <lineage>
        <taxon>Archaea</taxon>
        <taxon>Methanobacteriati</taxon>
        <taxon>Methanobacteriota</taxon>
        <taxon>Stenosarchaea group</taxon>
        <taxon>Methanomicrobia</taxon>
        <taxon>Methanosarcinales</taxon>
        <taxon>Methanosarcinaceae</taxon>
        <taxon>Methanolobus</taxon>
    </lineage>
</organism>
<protein>
    <submittedName>
        <fullName evidence="1">Uncharacterized protein</fullName>
    </submittedName>
</protein>
<reference evidence="1 2" key="1">
    <citation type="submission" date="2019-06" db="EMBL/GenBank/DDBJ databases">
        <title>Draft genome sequence of Methanolobus vulcani B1d.</title>
        <authorList>
            <person name="Creighbaum A.J."/>
            <person name="Ticak T."/>
            <person name="Hariraju D."/>
            <person name="Arivett B.A."/>
            <person name="Ferguson D.J.Jr."/>
        </authorList>
    </citation>
    <scope>NUCLEOTIDE SEQUENCE [LARGE SCALE GENOMIC DNA]</scope>
    <source>
        <strain evidence="1 2">B1d</strain>
    </source>
</reference>
<comment type="caution">
    <text evidence="1">The sequence shown here is derived from an EMBL/GenBank/DDBJ whole genome shotgun (WGS) entry which is preliminary data.</text>
</comment>
<gene>
    <name evidence="1" type="ORF">FKV42_04880</name>
</gene>
<keyword evidence="2" id="KW-1185">Reference proteome</keyword>
<evidence type="ECO:0000313" key="1">
    <source>
        <dbReference type="EMBL" id="TQD26102.1"/>
    </source>
</evidence>
<accession>A0A7Z8KQ62</accession>
<evidence type="ECO:0000313" key="2">
    <source>
        <dbReference type="Proteomes" id="UP000319335"/>
    </source>
</evidence>
<proteinExistence type="predicted"/>